<protein>
    <submittedName>
        <fullName evidence="1">MBL fold metallo-hydrolase</fullName>
    </submittedName>
</protein>
<proteinExistence type="predicted"/>
<dbReference type="Pfam" id="PF23023">
    <property type="entry name" value="Anti-Pycsar_Apyc1"/>
    <property type="match status" value="1"/>
</dbReference>
<dbReference type="PANTHER" id="PTHR46018:SF2">
    <property type="entry name" value="ZINC PHOSPHODIESTERASE ELAC PROTEIN 1"/>
    <property type="match status" value="1"/>
</dbReference>
<reference evidence="1" key="1">
    <citation type="journal article" date="2020" name="mSystems">
        <title>Genome- and Community-Level Interaction Insights into Carbon Utilization and Element Cycling Functions of Hydrothermarchaeota in Hydrothermal Sediment.</title>
        <authorList>
            <person name="Zhou Z."/>
            <person name="Liu Y."/>
            <person name="Xu W."/>
            <person name="Pan J."/>
            <person name="Luo Z.H."/>
            <person name="Li M."/>
        </authorList>
    </citation>
    <scope>NUCLEOTIDE SEQUENCE [LARGE SCALE GENOMIC DNA]</scope>
    <source>
        <strain evidence="1">SpSt-688</strain>
    </source>
</reference>
<dbReference type="SUPFAM" id="SSF56281">
    <property type="entry name" value="Metallo-hydrolase/oxidoreductase"/>
    <property type="match status" value="1"/>
</dbReference>
<organism evidence="1">
    <name type="scientific">Ignisphaera aggregans</name>
    <dbReference type="NCBI Taxonomy" id="334771"/>
    <lineage>
        <taxon>Archaea</taxon>
        <taxon>Thermoproteota</taxon>
        <taxon>Thermoprotei</taxon>
        <taxon>Desulfurococcales</taxon>
        <taxon>Desulfurococcaceae</taxon>
        <taxon>Ignisphaera</taxon>
    </lineage>
</organism>
<name>A0A7J3N0D6_9CREN</name>
<dbReference type="PANTHER" id="PTHR46018">
    <property type="entry name" value="ZINC PHOSPHODIESTERASE ELAC PROTEIN 1"/>
    <property type="match status" value="1"/>
</dbReference>
<keyword evidence="1" id="KW-0378">Hydrolase</keyword>
<dbReference type="AlphaFoldDB" id="A0A7J3N0D6"/>
<dbReference type="InterPro" id="IPR036866">
    <property type="entry name" value="RibonucZ/Hydroxyglut_hydro"/>
</dbReference>
<accession>A0A7J3N0D6</accession>
<dbReference type="Gene3D" id="3.60.15.10">
    <property type="entry name" value="Ribonuclease Z/Hydroxyacylglutathione hydrolase-like"/>
    <property type="match status" value="1"/>
</dbReference>
<dbReference type="EMBL" id="DTDH01000210">
    <property type="protein sequence ID" value="HGT99247.1"/>
    <property type="molecule type" value="Genomic_DNA"/>
</dbReference>
<evidence type="ECO:0000313" key="1">
    <source>
        <dbReference type="EMBL" id="HGT99247.1"/>
    </source>
</evidence>
<comment type="caution">
    <text evidence="1">The sequence shown here is derived from an EMBL/GenBank/DDBJ whole genome shotgun (WGS) entry which is preliminary data.</text>
</comment>
<dbReference type="GO" id="GO:0042781">
    <property type="term" value="F:3'-tRNA processing endoribonuclease activity"/>
    <property type="evidence" value="ECO:0007669"/>
    <property type="project" value="TreeGrafter"/>
</dbReference>
<gene>
    <name evidence="1" type="ORF">ENU64_07470</name>
</gene>
<sequence length="293" mass="32906">MCGEEDLTKNCIIFLGTSASIPQKNRFTQGVAICGSKDCIVVDSGEGIQIRINEAGIDHRHVKLIAISHSHGDHVHGLLPFIESLKMKLESQKFYEKFVLTIVSPQDLCKYLNSSLDLFGIRYGDTLSISCIDSKQLFQKKEYVSTPSGDVNILPLPVRHGELENAYGFYIEVNLKKRNIGIFYSGDGVCRDLCLDELRKLKPVIIIHEATFLDYSKDSSRAYESGHATVYEASLLATEVNAYVLVLTHFSARYDRADFSDFISRARRVFSGEIHIAEDLAKIPLDILDLDQH</sequence>